<dbReference type="Pfam" id="PF16310">
    <property type="entry name" value="DUF4952"/>
    <property type="match status" value="1"/>
</dbReference>
<dbReference type="InterPro" id="IPR032537">
    <property type="entry name" value="DUF4952"/>
</dbReference>
<feature type="signal peptide" evidence="1">
    <location>
        <begin position="1"/>
        <end position="22"/>
    </location>
</feature>
<feature type="chain" id="PRO_5008688707" description="Sel1 repeat-containing protein" evidence="1">
    <location>
        <begin position="23"/>
        <end position="316"/>
    </location>
</feature>
<reference evidence="3" key="1">
    <citation type="submission" date="2016-08" db="EMBL/GenBank/DDBJ databases">
        <authorList>
            <person name="Varghese N."/>
            <person name="Submissions Spin"/>
        </authorList>
    </citation>
    <scope>NUCLEOTIDE SEQUENCE [LARGE SCALE GENOMIC DNA]</scope>
    <source>
        <strain evidence="3">R-53144</strain>
    </source>
</reference>
<organism evidence="2 3">
    <name type="scientific">Gilliamella intestini</name>
    <dbReference type="NCBI Taxonomy" id="1798183"/>
    <lineage>
        <taxon>Bacteria</taxon>
        <taxon>Pseudomonadati</taxon>
        <taxon>Pseudomonadota</taxon>
        <taxon>Gammaproteobacteria</taxon>
        <taxon>Orbales</taxon>
        <taxon>Orbaceae</taxon>
        <taxon>Gilliamella</taxon>
    </lineage>
</organism>
<evidence type="ECO:0000313" key="3">
    <source>
        <dbReference type="Proteomes" id="UP000199698"/>
    </source>
</evidence>
<evidence type="ECO:0008006" key="4">
    <source>
        <dbReference type="Google" id="ProtNLM"/>
    </source>
</evidence>
<dbReference type="Proteomes" id="UP000199698">
    <property type="component" value="Unassembled WGS sequence"/>
</dbReference>
<keyword evidence="3" id="KW-1185">Reference proteome</keyword>
<protein>
    <recommendedName>
        <fullName evidence="4">Sel1 repeat-containing protein</fullName>
    </recommendedName>
</protein>
<dbReference type="SUPFAM" id="SSF81901">
    <property type="entry name" value="HCP-like"/>
    <property type="match status" value="1"/>
</dbReference>
<proteinExistence type="predicted"/>
<evidence type="ECO:0000313" key="2">
    <source>
        <dbReference type="EMBL" id="SCB93874.1"/>
    </source>
</evidence>
<keyword evidence="1" id="KW-0732">Signal</keyword>
<dbReference type="AlphaFoldDB" id="A0A1C4AGW2"/>
<gene>
    <name evidence="2" type="ORF">GA0061080_10118</name>
</gene>
<dbReference type="STRING" id="1798183.GA0061080_10118"/>
<accession>A0A1C4AGW2</accession>
<evidence type="ECO:0000256" key="1">
    <source>
        <dbReference type="SAM" id="SignalP"/>
    </source>
</evidence>
<dbReference type="RefSeq" id="WP_167349180.1">
    <property type="nucleotide sequence ID" value="NZ_FMBA01000011.1"/>
</dbReference>
<name>A0A1C4AGW2_9GAMM</name>
<dbReference type="EMBL" id="FMBA01000011">
    <property type="protein sequence ID" value="SCB93874.1"/>
    <property type="molecule type" value="Genomic_DNA"/>
</dbReference>
<sequence length="316" mass="37460">MKLKQFIFLKCVVFSIISPAFADDSYESNKFNFQTEDESLLANYYLENGDYHQAYAEYTKLMKRDLSFTKRFHIQNALAWLIINGYGTKQDVFKAIDLYYDSYRDFNQFNHDLMVSEVNAALYINQQEKLWNLMFVDIVSNSHYVSEKQKSDLFATLFSNNPNALTQFNKQISELKRTKLRNVKIKHSEYFPHYYYDPDLTCRDFLREFDADAPDFFKYNDCIQNDKEQGKPLKVIYKIEGKYAKQAHQYLANTMGIGELKLICCYWGTNVYPSTSFVNPKDHMLYNVVFSSEETIEYDWNKITFHLSIEALREDI</sequence>